<gene>
    <name evidence="1" type="ORF">D3273_26850</name>
</gene>
<evidence type="ECO:0000313" key="2">
    <source>
        <dbReference type="Proteomes" id="UP000290759"/>
    </source>
</evidence>
<evidence type="ECO:0000313" key="1">
    <source>
        <dbReference type="EMBL" id="RYC28892.1"/>
    </source>
</evidence>
<comment type="caution">
    <text evidence="1">The sequence shown here is derived from an EMBL/GenBank/DDBJ whole genome shotgun (WGS) entry which is preliminary data.</text>
</comment>
<dbReference type="RefSeq" id="WP_129230017.1">
    <property type="nucleotide sequence ID" value="NZ_QYBB01000092.1"/>
</dbReference>
<keyword evidence="2" id="KW-1185">Reference proteome</keyword>
<name>A0A4Q2TXQ7_9HYPH</name>
<organism evidence="1 2">
    <name type="scientific">Lichenibacterium minor</name>
    <dbReference type="NCBI Taxonomy" id="2316528"/>
    <lineage>
        <taxon>Bacteria</taxon>
        <taxon>Pseudomonadati</taxon>
        <taxon>Pseudomonadota</taxon>
        <taxon>Alphaproteobacteria</taxon>
        <taxon>Hyphomicrobiales</taxon>
        <taxon>Lichenihabitantaceae</taxon>
        <taxon>Lichenibacterium</taxon>
    </lineage>
</organism>
<dbReference type="EMBL" id="QYBB01000092">
    <property type="protein sequence ID" value="RYC28892.1"/>
    <property type="molecule type" value="Genomic_DNA"/>
</dbReference>
<accession>A0A4Q2TXQ7</accession>
<protein>
    <submittedName>
        <fullName evidence="1">Uncharacterized protein</fullName>
    </submittedName>
</protein>
<reference evidence="1 2" key="2">
    <citation type="submission" date="2019-02" db="EMBL/GenBank/DDBJ databases">
        <title>'Lichenibacterium ramalinii' gen. nov. sp. nov., 'Lichenibacterium minor' gen. nov. sp. nov.</title>
        <authorList>
            <person name="Pankratov T."/>
        </authorList>
    </citation>
    <scope>NUCLEOTIDE SEQUENCE [LARGE SCALE GENOMIC DNA]</scope>
    <source>
        <strain evidence="1 2">RmlP026</strain>
    </source>
</reference>
<sequence length="93" mass="10294">MSRSPRRVNAVTAVEVGSDRDRVARALYEHDALRASVRWHPWELATMPKKLRYLDRAAVALMTVREDAIANIQMNPGPTFRGQASAYAAADGA</sequence>
<dbReference type="Proteomes" id="UP000290759">
    <property type="component" value="Unassembled WGS sequence"/>
</dbReference>
<dbReference type="AlphaFoldDB" id="A0A4Q2TXQ7"/>
<proteinExistence type="predicted"/>
<reference evidence="1 2" key="1">
    <citation type="submission" date="2018-12" db="EMBL/GenBank/DDBJ databases">
        <authorList>
            <person name="Grouzdev D.S."/>
            <person name="Krutkina M.S."/>
        </authorList>
    </citation>
    <scope>NUCLEOTIDE SEQUENCE [LARGE SCALE GENOMIC DNA]</scope>
    <source>
        <strain evidence="1 2">RmlP026</strain>
    </source>
</reference>